<dbReference type="EC" id="1.5.1.3" evidence="3 8"/>
<dbReference type="InterPro" id="IPR012259">
    <property type="entry name" value="DHFR"/>
</dbReference>
<evidence type="ECO:0000259" key="10">
    <source>
        <dbReference type="PROSITE" id="PS51330"/>
    </source>
</evidence>
<dbReference type="PROSITE" id="PS00075">
    <property type="entry name" value="DHFR_1"/>
    <property type="match status" value="1"/>
</dbReference>
<dbReference type="PROSITE" id="PS51330">
    <property type="entry name" value="DHFR_2"/>
    <property type="match status" value="1"/>
</dbReference>
<dbReference type="InterPro" id="IPR017925">
    <property type="entry name" value="DHFR_CS"/>
</dbReference>
<evidence type="ECO:0000256" key="6">
    <source>
        <dbReference type="ARBA" id="ARBA00023002"/>
    </source>
</evidence>
<evidence type="ECO:0000256" key="1">
    <source>
        <dbReference type="ARBA" id="ARBA00004903"/>
    </source>
</evidence>
<feature type="domain" description="DHFR" evidence="10">
    <location>
        <begin position="1"/>
        <end position="161"/>
    </location>
</feature>
<dbReference type="Proteomes" id="UP000624041">
    <property type="component" value="Unassembled WGS sequence"/>
</dbReference>
<reference evidence="11" key="1">
    <citation type="journal article" date="2014" name="Int. J. Syst. Evol. Microbiol.">
        <title>Complete genome sequence of Corynebacterium casei LMG S-19264T (=DSM 44701T), isolated from a smear-ripened cheese.</title>
        <authorList>
            <consortium name="US DOE Joint Genome Institute (JGI-PGF)"/>
            <person name="Walter F."/>
            <person name="Albersmeier A."/>
            <person name="Kalinowski J."/>
            <person name="Ruckert C."/>
        </authorList>
    </citation>
    <scope>NUCLEOTIDE SEQUENCE</scope>
    <source>
        <strain evidence="11">JCM 17251</strain>
    </source>
</reference>
<dbReference type="FunFam" id="3.40.430.10:FF:000001">
    <property type="entry name" value="Dihydrofolate reductase"/>
    <property type="match status" value="1"/>
</dbReference>
<organism evidence="11 12">
    <name type="scientific">Oceanobacillus indicireducens</name>
    <dbReference type="NCBI Taxonomy" id="1004261"/>
    <lineage>
        <taxon>Bacteria</taxon>
        <taxon>Bacillati</taxon>
        <taxon>Bacillota</taxon>
        <taxon>Bacilli</taxon>
        <taxon>Bacillales</taxon>
        <taxon>Bacillaceae</taxon>
        <taxon>Oceanobacillus</taxon>
    </lineage>
</organism>
<dbReference type="CDD" id="cd00209">
    <property type="entry name" value="DHFR"/>
    <property type="match status" value="1"/>
</dbReference>
<sequence>MISLLVAMDRNHVIGSDNDLPWHLPDDLRYFKETTTGHTIIMGRKTFESIGRILPKRKHVVITRGNYEFPEEVEVIHDLEPIKTWNDDNPQEEYFVIGGGDIFKQVLPFADRLYITWIDEDFAGDTFFPSISLDEWELTEKTKGKKDEKNPYDYYYLVYERKNKE</sequence>
<gene>
    <name evidence="11" type="primary">dfrA</name>
    <name evidence="11" type="ORF">GCM10007971_15790</name>
</gene>
<evidence type="ECO:0000256" key="4">
    <source>
        <dbReference type="ARBA" id="ARBA00022563"/>
    </source>
</evidence>
<evidence type="ECO:0000313" key="11">
    <source>
        <dbReference type="EMBL" id="GGN56207.1"/>
    </source>
</evidence>
<keyword evidence="4 8" id="KW-0554">One-carbon metabolism</keyword>
<keyword evidence="6 8" id="KW-0560">Oxidoreductase</keyword>
<dbReference type="PIRSF" id="PIRSF000194">
    <property type="entry name" value="DHFR"/>
    <property type="match status" value="1"/>
</dbReference>
<protein>
    <recommendedName>
        <fullName evidence="3 8">Dihydrofolate reductase</fullName>
        <ecNumber evidence="3 8">1.5.1.3</ecNumber>
    </recommendedName>
</protein>
<dbReference type="GO" id="GO:0070401">
    <property type="term" value="F:NADP+ binding"/>
    <property type="evidence" value="ECO:0007669"/>
    <property type="project" value="UniProtKB-ARBA"/>
</dbReference>
<dbReference type="GO" id="GO:0005829">
    <property type="term" value="C:cytosol"/>
    <property type="evidence" value="ECO:0007669"/>
    <property type="project" value="TreeGrafter"/>
</dbReference>
<dbReference type="InterPro" id="IPR024072">
    <property type="entry name" value="DHFR-like_dom_sf"/>
</dbReference>
<evidence type="ECO:0000256" key="9">
    <source>
        <dbReference type="RuleBase" id="RU004474"/>
    </source>
</evidence>
<dbReference type="PANTHER" id="PTHR48069">
    <property type="entry name" value="DIHYDROFOLATE REDUCTASE"/>
    <property type="match status" value="1"/>
</dbReference>
<dbReference type="Gene3D" id="3.40.430.10">
    <property type="entry name" value="Dihydrofolate Reductase, subunit A"/>
    <property type="match status" value="1"/>
</dbReference>
<accession>A0A918D1D5</accession>
<dbReference type="GO" id="GO:0046654">
    <property type="term" value="P:tetrahydrofolate biosynthetic process"/>
    <property type="evidence" value="ECO:0007669"/>
    <property type="project" value="InterPro"/>
</dbReference>
<evidence type="ECO:0000256" key="5">
    <source>
        <dbReference type="ARBA" id="ARBA00022857"/>
    </source>
</evidence>
<comment type="function">
    <text evidence="7 8">Key enzyme in folate metabolism. Catalyzes an essential reaction for de novo glycine and purine synthesis, and for DNA precursor synthesis.</text>
</comment>
<dbReference type="GO" id="GO:0046655">
    <property type="term" value="P:folic acid metabolic process"/>
    <property type="evidence" value="ECO:0007669"/>
    <property type="project" value="TreeGrafter"/>
</dbReference>
<comment type="pathway">
    <text evidence="1 8">Cofactor biosynthesis; tetrahydrofolate biosynthesis; 5,6,7,8-tetrahydrofolate from 7,8-dihydrofolate: step 1/1.</text>
</comment>
<evidence type="ECO:0000313" key="12">
    <source>
        <dbReference type="Proteomes" id="UP000624041"/>
    </source>
</evidence>
<dbReference type="PRINTS" id="PR00070">
    <property type="entry name" value="DHFR"/>
</dbReference>
<dbReference type="GO" id="GO:0004146">
    <property type="term" value="F:dihydrofolate reductase activity"/>
    <property type="evidence" value="ECO:0007669"/>
    <property type="project" value="UniProtKB-EC"/>
</dbReference>
<evidence type="ECO:0000256" key="7">
    <source>
        <dbReference type="ARBA" id="ARBA00025067"/>
    </source>
</evidence>
<dbReference type="GO" id="GO:0006730">
    <property type="term" value="P:one-carbon metabolic process"/>
    <property type="evidence" value="ECO:0007669"/>
    <property type="project" value="UniProtKB-KW"/>
</dbReference>
<dbReference type="Pfam" id="PF00186">
    <property type="entry name" value="DHFR_1"/>
    <property type="match status" value="1"/>
</dbReference>
<dbReference type="GO" id="GO:0046452">
    <property type="term" value="P:dihydrofolate metabolic process"/>
    <property type="evidence" value="ECO:0007669"/>
    <property type="project" value="TreeGrafter"/>
</dbReference>
<evidence type="ECO:0000256" key="3">
    <source>
        <dbReference type="ARBA" id="ARBA00012856"/>
    </source>
</evidence>
<comment type="caution">
    <text evidence="11">The sequence shown here is derived from an EMBL/GenBank/DDBJ whole genome shotgun (WGS) entry which is preliminary data.</text>
</comment>
<reference evidence="11" key="2">
    <citation type="submission" date="2020-09" db="EMBL/GenBank/DDBJ databases">
        <authorList>
            <person name="Sun Q."/>
            <person name="Ohkuma M."/>
        </authorList>
    </citation>
    <scope>NUCLEOTIDE SEQUENCE</scope>
    <source>
        <strain evidence="11">JCM 17251</strain>
    </source>
</reference>
<dbReference type="SUPFAM" id="SSF53597">
    <property type="entry name" value="Dihydrofolate reductase-like"/>
    <property type="match status" value="1"/>
</dbReference>
<keyword evidence="12" id="KW-1185">Reference proteome</keyword>
<proteinExistence type="inferred from homology"/>
<dbReference type="RefSeq" id="WP_188856733.1">
    <property type="nucleotide sequence ID" value="NZ_BMOS01000009.1"/>
</dbReference>
<dbReference type="InterPro" id="IPR001796">
    <property type="entry name" value="DHFR_dom"/>
</dbReference>
<dbReference type="AlphaFoldDB" id="A0A918D1D5"/>
<evidence type="ECO:0000256" key="8">
    <source>
        <dbReference type="PIRNR" id="PIRNR000194"/>
    </source>
</evidence>
<name>A0A918D1D5_9BACI</name>
<evidence type="ECO:0000256" key="2">
    <source>
        <dbReference type="ARBA" id="ARBA00009539"/>
    </source>
</evidence>
<comment type="similarity">
    <text evidence="2 8 9">Belongs to the dihydrofolate reductase family.</text>
</comment>
<comment type="catalytic activity">
    <reaction evidence="8">
        <text>(6S)-5,6,7,8-tetrahydrofolate + NADP(+) = 7,8-dihydrofolate + NADPH + H(+)</text>
        <dbReference type="Rhea" id="RHEA:15009"/>
        <dbReference type="ChEBI" id="CHEBI:15378"/>
        <dbReference type="ChEBI" id="CHEBI:57451"/>
        <dbReference type="ChEBI" id="CHEBI:57453"/>
        <dbReference type="ChEBI" id="CHEBI:57783"/>
        <dbReference type="ChEBI" id="CHEBI:58349"/>
        <dbReference type="EC" id="1.5.1.3"/>
    </reaction>
</comment>
<dbReference type="PANTHER" id="PTHR48069:SF3">
    <property type="entry name" value="DIHYDROFOLATE REDUCTASE"/>
    <property type="match status" value="1"/>
</dbReference>
<keyword evidence="5 8" id="KW-0521">NADP</keyword>
<dbReference type="EMBL" id="BMOS01000009">
    <property type="protein sequence ID" value="GGN56207.1"/>
    <property type="molecule type" value="Genomic_DNA"/>
</dbReference>